<name>A0A918UFH2_9ACTN</name>
<dbReference type="PANTHER" id="PTHR43441:SF10">
    <property type="entry name" value="ACETYLTRANSFERASE"/>
    <property type="match status" value="1"/>
</dbReference>
<dbReference type="Proteomes" id="UP000622166">
    <property type="component" value="Unassembled WGS sequence"/>
</dbReference>
<accession>A0A918UFH2</accession>
<dbReference type="GO" id="GO:0005737">
    <property type="term" value="C:cytoplasm"/>
    <property type="evidence" value="ECO:0007669"/>
    <property type="project" value="TreeGrafter"/>
</dbReference>
<dbReference type="GO" id="GO:0008999">
    <property type="term" value="F:protein-N-terminal-alanine acetyltransferase activity"/>
    <property type="evidence" value="ECO:0007669"/>
    <property type="project" value="TreeGrafter"/>
</dbReference>
<dbReference type="InterPro" id="IPR000182">
    <property type="entry name" value="GNAT_dom"/>
</dbReference>
<reference evidence="2" key="2">
    <citation type="submission" date="2020-09" db="EMBL/GenBank/DDBJ databases">
        <authorList>
            <person name="Sun Q."/>
            <person name="Ohkuma M."/>
        </authorList>
    </citation>
    <scope>NUCLEOTIDE SEQUENCE</scope>
    <source>
        <strain evidence="2">JCM 4815</strain>
    </source>
</reference>
<gene>
    <name evidence="2" type="ORF">GCM10010365_19510</name>
</gene>
<dbReference type="AlphaFoldDB" id="A0A918UFH2"/>
<sequence length="191" mass="20422">MDPHQHVTFPAPIRLEGFGVLLREWRDDDAAALVPVYDDPEIHRWTPVAAPFDTVAARVYIAAARGKRASGRGVQLAITTDGTVPLGEVLMFRSTTDARDVELAYGVGPAHRGRGLASASVRLATGYVARHIGPRRVVLRIEAENAASEAVAAATGFALTDDAPVVRRHKERKAVLRTWCHEGAAGAGDSG</sequence>
<dbReference type="Gene3D" id="3.40.630.30">
    <property type="match status" value="1"/>
</dbReference>
<dbReference type="SUPFAM" id="SSF55729">
    <property type="entry name" value="Acyl-CoA N-acyltransferases (Nat)"/>
    <property type="match status" value="1"/>
</dbReference>
<evidence type="ECO:0000313" key="3">
    <source>
        <dbReference type="Proteomes" id="UP000622166"/>
    </source>
</evidence>
<dbReference type="InterPro" id="IPR051908">
    <property type="entry name" value="Ribosomal_N-acetyltransferase"/>
</dbReference>
<comment type="caution">
    <text evidence="2">The sequence shown here is derived from an EMBL/GenBank/DDBJ whole genome shotgun (WGS) entry which is preliminary data.</text>
</comment>
<dbReference type="GO" id="GO:1990189">
    <property type="term" value="F:protein N-terminal-serine acetyltransferase activity"/>
    <property type="evidence" value="ECO:0007669"/>
    <property type="project" value="TreeGrafter"/>
</dbReference>
<dbReference type="EMBL" id="BMVW01000002">
    <property type="protein sequence ID" value="GGZ00788.1"/>
    <property type="molecule type" value="Genomic_DNA"/>
</dbReference>
<proteinExistence type="predicted"/>
<evidence type="ECO:0000313" key="2">
    <source>
        <dbReference type="EMBL" id="GGZ00788.1"/>
    </source>
</evidence>
<evidence type="ECO:0000259" key="1">
    <source>
        <dbReference type="PROSITE" id="PS51186"/>
    </source>
</evidence>
<feature type="domain" description="N-acetyltransferase" evidence="1">
    <location>
        <begin position="20"/>
        <end position="178"/>
    </location>
</feature>
<dbReference type="PROSITE" id="PS51186">
    <property type="entry name" value="GNAT"/>
    <property type="match status" value="1"/>
</dbReference>
<dbReference type="RefSeq" id="WP_189857285.1">
    <property type="nucleotide sequence ID" value="NZ_BMVW01000002.1"/>
</dbReference>
<dbReference type="PANTHER" id="PTHR43441">
    <property type="entry name" value="RIBOSOMAL-PROTEIN-SERINE ACETYLTRANSFERASE"/>
    <property type="match status" value="1"/>
</dbReference>
<organism evidence="2 3">
    <name type="scientific">Streptomyces poonensis</name>
    <dbReference type="NCBI Taxonomy" id="68255"/>
    <lineage>
        <taxon>Bacteria</taxon>
        <taxon>Bacillati</taxon>
        <taxon>Actinomycetota</taxon>
        <taxon>Actinomycetes</taxon>
        <taxon>Kitasatosporales</taxon>
        <taxon>Streptomycetaceae</taxon>
        <taxon>Streptomyces</taxon>
    </lineage>
</organism>
<protein>
    <recommendedName>
        <fullName evidence="1">N-acetyltransferase domain-containing protein</fullName>
    </recommendedName>
</protein>
<dbReference type="Pfam" id="PF13302">
    <property type="entry name" value="Acetyltransf_3"/>
    <property type="match status" value="1"/>
</dbReference>
<keyword evidence="3" id="KW-1185">Reference proteome</keyword>
<dbReference type="InterPro" id="IPR016181">
    <property type="entry name" value="Acyl_CoA_acyltransferase"/>
</dbReference>
<reference evidence="2" key="1">
    <citation type="journal article" date="2014" name="Int. J. Syst. Evol. Microbiol.">
        <title>Complete genome sequence of Corynebacterium casei LMG S-19264T (=DSM 44701T), isolated from a smear-ripened cheese.</title>
        <authorList>
            <consortium name="US DOE Joint Genome Institute (JGI-PGF)"/>
            <person name="Walter F."/>
            <person name="Albersmeier A."/>
            <person name="Kalinowski J."/>
            <person name="Ruckert C."/>
        </authorList>
    </citation>
    <scope>NUCLEOTIDE SEQUENCE</scope>
    <source>
        <strain evidence="2">JCM 4815</strain>
    </source>
</reference>